<evidence type="ECO:0000313" key="2">
    <source>
        <dbReference type="EnsemblMetazoa" id="GPPI044051-PA"/>
    </source>
</evidence>
<dbReference type="AlphaFoldDB" id="A0A1B0BY77"/>
<reference evidence="3" key="1">
    <citation type="submission" date="2015-01" db="EMBL/GenBank/DDBJ databases">
        <authorList>
            <person name="Aksoy S."/>
            <person name="Warren W."/>
            <person name="Wilson R.K."/>
        </authorList>
    </citation>
    <scope>NUCLEOTIDE SEQUENCE [LARGE SCALE GENOMIC DNA]</scope>
    <source>
        <strain evidence="3">IAEA</strain>
    </source>
</reference>
<sequence length="165" mass="19261">MSSYKKCFFFDFCINFIFVSYAADFLIILFFELLLEAEIKITTTKQNKKDNNDNDNNNNNKMWMYLNKFHNMVNAVKVNEKCLTFLLTQSTQKAKKTKKKSAKLFIYNIVFNYSGLCCVLQGQGVINLTLDRLPRLVAESTTFCFGMDYSECHDTFAYTAFARRL</sequence>
<keyword evidence="1" id="KW-1133">Transmembrane helix</keyword>
<protein>
    <submittedName>
        <fullName evidence="2">Uncharacterized protein</fullName>
    </submittedName>
</protein>
<feature type="transmembrane region" description="Helical" evidence="1">
    <location>
        <begin position="12"/>
        <end position="35"/>
    </location>
</feature>
<reference evidence="2" key="2">
    <citation type="submission" date="2020-05" db="UniProtKB">
        <authorList>
            <consortium name="EnsemblMetazoa"/>
        </authorList>
    </citation>
    <scope>IDENTIFICATION</scope>
    <source>
        <strain evidence="2">IAEA</strain>
    </source>
</reference>
<keyword evidence="1" id="KW-0812">Transmembrane</keyword>
<accession>A0A1B0BY77</accession>
<proteinExistence type="predicted"/>
<keyword evidence="1" id="KW-0472">Membrane</keyword>
<dbReference type="EnsemblMetazoa" id="GPPI044051-RA">
    <property type="protein sequence ID" value="GPPI044051-PA"/>
    <property type="gene ID" value="GPPI044051"/>
</dbReference>
<evidence type="ECO:0000256" key="1">
    <source>
        <dbReference type="SAM" id="Phobius"/>
    </source>
</evidence>
<name>A0A1B0BY77_9MUSC</name>
<organism evidence="2 3">
    <name type="scientific">Glossina palpalis gambiensis</name>
    <dbReference type="NCBI Taxonomy" id="67801"/>
    <lineage>
        <taxon>Eukaryota</taxon>
        <taxon>Metazoa</taxon>
        <taxon>Ecdysozoa</taxon>
        <taxon>Arthropoda</taxon>
        <taxon>Hexapoda</taxon>
        <taxon>Insecta</taxon>
        <taxon>Pterygota</taxon>
        <taxon>Neoptera</taxon>
        <taxon>Endopterygota</taxon>
        <taxon>Diptera</taxon>
        <taxon>Brachycera</taxon>
        <taxon>Muscomorpha</taxon>
        <taxon>Hippoboscoidea</taxon>
        <taxon>Glossinidae</taxon>
        <taxon>Glossina</taxon>
    </lineage>
</organism>
<dbReference type="EMBL" id="JXJN01022513">
    <property type="status" value="NOT_ANNOTATED_CDS"/>
    <property type="molecule type" value="Genomic_DNA"/>
</dbReference>
<dbReference type="Proteomes" id="UP000092460">
    <property type="component" value="Unassembled WGS sequence"/>
</dbReference>
<dbReference type="VEuPathDB" id="VectorBase:GPPI044051"/>
<keyword evidence="3" id="KW-1185">Reference proteome</keyword>
<evidence type="ECO:0000313" key="3">
    <source>
        <dbReference type="Proteomes" id="UP000092460"/>
    </source>
</evidence>